<feature type="domain" description="CCHC-type" evidence="15">
    <location>
        <begin position="397"/>
        <end position="413"/>
    </location>
</feature>
<dbReference type="PROSITE" id="PS51194">
    <property type="entry name" value="HELICASE_CTER"/>
    <property type="match status" value="1"/>
</dbReference>
<dbReference type="InterPro" id="IPR004589">
    <property type="entry name" value="DNA_helicase_ATP-dep_RecQ"/>
</dbReference>
<keyword evidence="3" id="KW-0547">Nucleotide-binding</keyword>
<dbReference type="PROSITE" id="PS50158">
    <property type="entry name" value="ZF_CCHC"/>
    <property type="match status" value="1"/>
</dbReference>
<comment type="similarity">
    <text evidence="2">Belongs to the helicase family. RecQ subfamily.</text>
</comment>
<dbReference type="SUPFAM" id="SSF52540">
    <property type="entry name" value="P-loop containing nucleoside triphosphate hydrolases"/>
    <property type="match status" value="1"/>
</dbReference>
<comment type="catalytic activity">
    <reaction evidence="12">
        <text>ATP + H2O = ADP + phosphate + H(+)</text>
        <dbReference type="Rhea" id="RHEA:13065"/>
        <dbReference type="ChEBI" id="CHEBI:15377"/>
        <dbReference type="ChEBI" id="CHEBI:15378"/>
        <dbReference type="ChEBI" id="CHEBI:30616"/>
        <dbReference type="ChEBI" id="CHEBI:43474"/>
        <dbReference type="ChEBI" id="CHEBI:456216"/>
    </reaction>
</comment>
<feature type="compositionally biased region" description="Low complexity" evidence="14">
    <location>
        <begin position="318"/>
        <end position="337"/>
    </location>
</feature>
<name>A0A267F6N4_9PLAT</name>
<evidence type="ECO:0000259" key="17">
    <source>
        <dbReference type="PROSITE" id="PS51194"/>
    </source>
</evidence>
<evidence type="ECO:0000313" key="19">
    <source>
        <dbReference type="Proteomes" id="UP000215902"/>
    </source>
</evidence>
<feature type="region of interest" description="Disordered" evidence="14">
    <location>
        <begin position="107"/>
        <end position="156"/>
    </location>
</feature>
<dbReference type="GO" id="GO:0005524">
    <property type="term" value="F:ATP binding"/>
    <property type="evidence" value="ECO:0007669"/>
    <property type="project" value="UniProtKB-KW"/>
</dbReference>
<keyword evidence="4" id="KW-0378">Hydrolase</keyword>
<dbReference type="Pfam" id="PF00270">
    <property type="entry name" value="DEAD"/>
    <property type="match status" value="1"/>
</dbReference>
<dbReference type="GO" id="GO:0000724">
    <property type="term" value="P:double-strand break repair via homologous recombination"/>
    <property type="evidence" value="ECO:0007669"/>
    <property type="project" value="TreeGrafter"/>
</dbReference>
<feature type="domain" description="Helicase C-terminal" evidence="17">
    <location>
        <begin position="722"/>
        <end position="883"/>
    </location>
</feature>
<evidence type="ECO:0000256" key="14">
    <source>
        <dbReference type="SAM" id="MobiDB-lite"/>
    </source>
</evidence>
<keyword evidence="19" id="KW-1185">Reference proteome</keyword>
<reference evidence="18 19" key="1">
    <citation type="submission" date="2017-06" db="EMBL/GenBank/DDBJ databases">
        <title>A platform for efficient transgenesis in Macrostomum lignano, a flatworm model organism for stem cell research.</title>
        <authorList>
            <person name="Berezikov E."/>
        </authorList>
    </citation>
    <scope>NUCLEOTIDE SEQUENCE [LARGE SCALE GENOMIC DNA]</scope>
    <source>
        <strain evidence="18">DV1</strain>
        <tissue evidence="18">Whole organism</tissue>
    </source>
</reference>
<feature type="compositionally biased region" description="Basic residues" evidence="14">
    <location>
        <begin position="306"/>
        <end position="317"/>
    </location>
</feature>
<sequence length="1241" mass="130812">TPQCLLSASSMLQELGLDELKRRLKQWERDFQAEAGHRPSAKDVDRDPEIRRLYWRYSELRSLSWQAAPAPSSTSVPAASTASSLTSELGAKLLNNLQQRRLSRAVESCRDSEVSPVARAPASPAAAPPSPHPPPSSPRNSDEKTSPSPSAPVAAGVAKAAAIKPARLSKSACRFSYLSKSNCQLDSEPPLTPASDQQQLEFRSTYSSGPEPAAPFESVDLTSVTVAKQQEISVAKEHLPVVKPATFDFLAKPAAAPSATPPDEDSSPAAGKENSGSASAGKRKSAKRPAVVSDEEENGAAPTTKAKPKAKAAKRPRSAVPPVASSAAPVSSFAAAPSGGGSGFASSASSSANYVKVNLRVKRFSRGGAGKGRVKFRNFKRAEWKRKSRLNGANANRCFACGEEGHWADKCPRPKVGRREATDGAPAPIGAPAEDDGIGEEEFSDSLVATPAAAPSVDLAALEAARPPDFPGDLRTVQRPHSAAGGGGGPPPHIEPLADEVPTSEVRALLRRFGHADFRPGQADAIGRVLAGRSALVVMATGAGKSLCYQLPALLYHSKRAGAVALVISPLQALMEDQLSRLPACLPAACLHSGQSAELRDRIRADAAAGRLACLLVSPEMLVDGAVALRLPAGVSFACIDEAHCLADWSHHFRPAYLRVLSVLRSVYSVRCFLGLTATAGPLTARSVARLLDADPLLNPGPPLPSNLRLSASSAGFNKTEALLQLLDSEPYKSCGSILIYCGSRAEAEAVAGLLRTSLGGAAAARAYHAGMSAAERRRAQRAFTSGRCRILAATVALGMGLDKPDVRCVLHFSPPASYRDYVQEVGRAGRDGDPAYCHTLLAHPPGADLLRLQRHVFANCVEPTGVKALIRRLFPVKPDCRLCAAGAAEAAEADKIECEGGAVGGQSWPPGGHLRALDIAETVAELDATEETIETLLCYLQLRFPGRCRLLGRANSRYRLSSYSGPAGLAWAASRCLCVAAALADQAAAAAAGAAAEADDGANPTIDLAALCDRFGWDPGAVGRDLAGLEWNDSGRRSGVVAKPERPAWMLLARCCQGHEVADGLANHVIARLRRVERCALSDMRRLHRLLARSASLAADHGNNDSVPSNQEPGESSGDSLHDAASRAIAAGVFAYFANSVEGDDRFEGGAGEDDAEDDDDAVDESTLACVRAGVRAFIGLYGGEHRLTARNIACVMHGIGTPNFPAVVWGRVRRFWRLHEAVPWPAVRRAALEELLATL</sequence>
<evidence type="ECO:0000256" key="9">
    <source>
        <dbReference type="ARBA" id="ARBA00023242"/>
    </source>
</evidence>
<dbReference type="InterPro" id="IPR036875">
    <property type="entry name" value="Znf_CCHC_sf"/>
</dbReference>
<keyword evidence="13" id="KW-0862">Zinc</keyword>
<evidence type="ECO:0000256" key="2">
    <source>
        <dbReference type="ARBA" id="ARBA00005446"/>
    </source>
</evidence>
<comment type="catalytic activity">
    <reaction evidence="10">
        <text>Couples ATP hydrolysis with the unwinding of duplex DNA by translocating in the 3'-5' direction.</text>
        <dbReference type="EC" id="5.6.2.4"/>
    </reaction>
</comment>
<dbReference type="PROSITE" id="PS51192">
    <property type="entry name" value="HELICASE_ATP_BIND_1"/>
    <property type="match status" value="1"/>
</dbReference>
<feature type="compositionally biased region" description="Low complexity" evidence="14">
    <location>
        <begin position="147"/>
        <end position="156"/>
    </location>
</feature>
<keyword evidence="13" id="KW-0863">Zinc-finger</keyword>
<dbReference type="AlphaFoldDB" id="A0A267F6N4"/>
<dbReference type="SUPFAM" id="SSF57756">
    <property type="entry name" value="Retrovirus zinc finger-like domains"/>
    <property type="match status" value="1"/>
</dbReference>
<dbReference type="InterPro" id="IPR014001">
    <property type="entry name" value="Helicase_ATP-bd"/>
</dbReference>
<evidence type="ECO:0000313" key="18">
    <source>
        <dbReference type="EMBL" id="PAA68749.1"/>
    </source>
</evidence>
<comment type="subcellular location">
    <subcellularLocation>
        <location evidence="1">Nucleus</location>
    </subcellularLocation>
</comment>
<proteinExistence type="inferred from homology"/>
<organism evidence="18 19">
    <name type="scientific">Macrostomum lignano</name>
    <dbReference type="NCBI Taxonomy" id="282301"/>
    <lineage>
        <taxon>Eukaryota</taxon>
        <taxon>Metazoa</taxon>
        <taxon>Spiralia</taxon>
        <taxon>Lophotrochozoa</taxon>
        <taxon>Platyhelminthes</taxon>
        <taxon>Rhabditophora</taxon>
        <taxon>Macrostomorpha</taxon>
        <taxon>Macrostomida</taxon>
        <taxon>Macrostomidae</taxon>
        <taxon>Macrostomum</taxon>
    </lineage>
</organism>
<dbReference type="Gene3D" id="3.40.50.300">
    <property type="entry name" value="P-loop containing nucleotide triphosphate hydrolases"/>
    <property type="match status" value="2"/>
</dbReference>
<evidence type="ECO:0000256" key="4">
    <source>
        <dbReference type="ARBA" id="ARBA00022801"/>
    </source>
</evidence>
<dbReference type="GO" id="GO:0005634">
    <property type="term" value="C:nucleus"/>
    <property type="evidence" value="ECO:0007669"/>
    <property type="project" value="UniProtKB-SubCell"/>
</dbReference>
<dbReference type="Pfam" id="PF00098">
    <property type="entry name" value="zf-CCHC"/>
    <property type="match status" value="1"/>
</dbReference>
<dbReference type="Gene3D" id="4.10.60.10">
    <property type="entry name" value="Zinc finger, CCHC-type"/>
    <property type="match status" value="1"/>
</dbReference>
<feature type="compositionally biased region" description="Polar residues" evidence="14">
    <location>
        <begin position="1105"/>
        <end position="1120"/>
    </location>
</feature>
<feature type="compositionally biased region" description="Basic and acidic residues" evidence="14">
    <location>
        <begin position="413"/>
        <end position="422"/>
    </location>
</feature>
<dbReference type="EMBL" id="NIVC01001373">
    <property type="protein sequence ID" value="PAA68749.1"/>
    <property type="molecule type" value="Genomic_DNA"/>
</dbReference>
<dbReference type="GO" id="GO:0008270">
    <property type="term" value="F:zinc ion binding"/>
    <property type="evidence" value="ECO:0007669"/>
    <property type="project" value="UniProtKB-KW"/>
</dbReference>
<dbReference type="STRING" id="282301.A0A267F6N4"/>
<evidence type="ECO:0000256" key="11">
    <source>
        <dbReference type="ARBA" id="ARBA00034808"/>
    </source>
</evidence>
<keyword evidence="8" id="KW-0413">Isomerase</keyword>
<keyword evidence="13" id="KW-0479">Metal-binding</keyword>
<dbReference type="NCBIfam" id="TIGR00614">
    <property type="entry name" value="recQ_fam"/>
    <property type="match status" value="1"/>
</dbReference>
<feature type="region of interest" description="Disordered" evidence="14">
    <location>
        <begin position="253"/>
        <end position="348"/>
    </location>
</feature>
<feature type="compositionally biased region" description="Polar residues" evidence="14">
    <location>
        <begin position="194"/>
        <end position="208"/>
    </location>
</feature>
<dbReference type="InterPro" id="IPR001650">
    <property type="entry name" value="Helicase_C-like"/>
</dbReference>
<protein>
    <recommendedName>
        <fullName evidence="11">DNA 3'-5' helicase</fullName>
        <ecNumber evidence="11">5.6.2.4</ecNumber>
    </recommendedName>
</protein>
<dbReference type="InterPro" id="IPR001878">
    <property type="entry name" value="Znf_CCHC"/>
</dbReference>
<feature type="compositionally biased region" description="Low complexity" evidence="14">
    <location>
        <begin position="115"/>
        <end position="125"/>
    </location>
</feature>
<gene>
    <name evidence="18" type="ORF">BOX15_Mlig015674g1</name>
</gene>
<dbReference type="InterPro" id="IPR011545">
    <property type="entry name" value="DEAD/DEAH_box_helicase_dom"/>
</dbReference>
<evidence type="ECO:0000256" key="7">
    <source>
        <dbReference type="ARBA" id="ARBA00023125"/>
    </source>
</evidence>
<evidence type="ECO:0000259" key="16">
    <source>
        <dbReference type="PROSITE" id="PS51192"/>
    </source>
</evidence>
<evidence type="ECO:0000256" key="6">
    <source>
        <dbReference type="ARBA" id="ARBA00022840"/>
    </source>
</evidence>
<dbReference type="InterPro" id="IPR027417">
    <property type="entry name" value="P-loop_NTPase"/>
</dbReference>
<evidence type="ECO:0000256" key="1">
    <source>
        <dbReference type="ARBA" id="ARBA00004123"/>
    </source>
</evidence>
<dbReference type="SMART" id="SM00490">
    <property type="entry name" value="HELICc"/>
    <property type="match status" value="1"/>
</dbReference>
<dbReference type="GO" id="GO:0003677">
    <property type="term" value="F:DNA binding"/>
    <property type="evidence" value="ECO:0007669"/>
    <property type="project" value="UniProtKB-KW"/>
</dbReference>
<keyword evidence="9" id="KW-0539">Nucleus</keyword>
<comment type="caution">
    <text evidence="18">The sequence shown here is derived from an EMBL/GenBank/DDBJ whole genome shotgun (WGS) entry which is preliminary data.</text>
</comment>
<dbReference type="OrthoDB" id="10261556at2759"/>
<accession>A0A267F6N4</accession>
<dbReference type="GO" id="GO:0006260">
    <property type="term" value="P:DNA replication"/>
    <property type="evidence" value="ECO:0007669"/>
    <property type="project" value="InterPro"/>
</dbReference>
<dbReference type="GO" id="GO:0009378">
    <property type="term" value="F:four-way junction helicase activity"/>
    <property type="evidence" value="ECO:0007669"/>
    <property type="project" value="TreeGrafter"/>
</dbReference>
<evidence type="ECO:0000256" key="8">
    <source>
        <dbReference type="ARBA" id="ARBA00023235"/>
    </source>
</evidence>
<evidence type="ECO:0000259" key="15">
    <source>
        <dbReference type="PROSITE" id="PS50158"/>
    </source>
</evidence>
<feature type="region of interest" description="Disordered" evidence="14">
    <location>
        <begin position="182"/>
        <end position="217"/>
    </location>
</feature>
<dbReference type="GO" id="GO:0005737">
    <property type="term" value="C:cytoplasm"/>
    <property type="evidence" value="ECO:0007669"/>
    <property type="project" value="TreeGrafter"/>
</dbReference>
<keyword evidence="6" id="KW-0067">ATP-binding</keyword>
<feature type="domain" description="Helicase ATP-binding" evidence="16">
    <location>
        <begin position="526"/>
        <end position="698"/>
    </location>
</feature>
<dbReference type="Pfam" id="PF00271">
    <property type="entry name" value="Helicase_C"/>
    <property type="match status" value="1"/>
</dbReference>
<feature type="region of interest" description="Disordered" evidence="14">
    <location>
        <begin position="468"/>
        <end position="498"/>
    </location>
</feature>
<dbReference type="Gene3D" id="1.10.10.1460">
    <property type="match status" value="1"/>
</dbReference>
<dbReference type="SMART" id="SM00487">
    <property type="entry name" value="DEXDc"/>
    <property type="match status" value="1"/>
</dbReference>
<evidence type="ECO:0000256" key="10">
    <source>
        <dbReference type="ARBA" id="ARBA00034617"/>
    </source>
</evidence>
<keyword evidence="7" id="KW-0238">DNA-binding</keyword>
<evidence type="ECO:0000256" key="13">
    <source>
        <dbReference type="PROSITE-ProRule" id="PRU00047"/>
    </source>
</evidence>
<dbReference type="SMART" id="SM00343">
    <property type="entry name" value="ZnF_C2HC"/>
    <property type="match status" value="1"/>
</dbReference>
<keyword evidence="5" id="KW-0347">Helicase</keyword>
<feature type="compositionally biased region" description="Pro residues" evidence="14">
    <location>
        <begin position="126"/>
        <end position="137"/>
    </location>
</feature>
<dbReference type="PANTHER" id="PTHR13710:SF108">
    <property type="entry name" value="ATP-DEPENDENT DNA HELICASE Q4"/>
    <property type="match status" value="1"/>
</dbReference>
<evidence type="ECO:0000256" key="5">
    <source>
        <dbReference type="ARBA" id="ARBA00022806"/>
    </source>
</evidence>
<feature type="region of interest" description="Disordered" evidence="14">
    <location>
        <begin position="413"/>
        <end position="438"/>
    </location>
</feature>
<dbReference type="Proteomes" id="UP000215902">
    <property type="component" value="Unassembled WGS sequence"/>
</dbReference>
<dbReference type="Pfam" id="PF11719">
    <property type="entry name" value="Drc1-Sld2"/>
    <property type="match status" value="1"/>
</dbReference>
<dbReference type="GO" id="GO:0016787">
    <property type="term" value="F:hydrolase activity"/>
    <property type="evidence" value="ECO:0007669"/>
    <property type="project" value="UniProtKB-KW"/>
</dbReference>
<dbReference type="CDD" id="cd22289">
    <property type="entry name" value="RecQL4_SLD2_NTD"/>
    <property type="match status" value="1"/>
</dbReference>
<dbReference type="GO" id="GO:0043138">
    <property type="term" value="F:3'-5' DNA helicase activity"/>
    <property type="evidence" value="ECO:0007669"/>
    <property type="project" value="UniProtKB-EC"/>
</dbReference>
<evidence type="ECO:0000256" key="3">
    <source>
        <dbReference type="ARBA" id="ARBA00022741"/>
    </source>
</evidence>
<feature type="compositionally biased region" description="Low complexity" evidence="14">
    <location>
        <begin position="267"/>
        <end position="280"/>
    </location>
</feature>
<dbReference type="GO" id="GO:0005694">
    <property type="term" value="C:chromosome"/>
    <property type="evidence" value="ECO:0007669"/>
    <property type="project" value="TreeGrafter"/>
</dbReference>
<dbReference type="PANTHER" id="PTHR13710">
    <property type="entry name" value="DNA HELICASE RECQ FAMILY MEMBER"/>
    <property type="match status" value="1"/>
</dbReference>
<dbReference type="FunFam" id="3.40.50.300:FF:000772">
    <property type="entry name" value="ATP-dependent DNA helicase Q4"/>
    <property type="match status" value="1"/>
</dbReference>
<evidence type="ECO:0000256" key="12">
    <source>
        <dbReference type="ARBA" id="ARBA00049360"/>
    </source>
</evidence>
<dbReference type="EC" id="5.6.2.4" evidence="11"/>
<dbReference type="InterPro" id="IPR021110">
    <property type="entry name" value="DNA_rep_checkpnt_protein"/>
</dbReference>
<feature type="region of interest" description="Disordered" evidence="14">
    <location>
        <begin position="1101"/>
        <end position="1123"/>
    </location>
</feature>
<feature type="non-terminal residue" evidence="18">
    <location>
        <position position="1"/>
    </location>
</feature>